<name>A0A4R4BHH6_BACTU</name>
<organism evidence="1 2">
    <name type="scientific">Bacillus thuringiensis</name>
    <dbReference type="NCBI Taxonomy" id="1428"/>
    <lineage>
        <taxon>Bacteria</taxon>
        <taxon>Bacillati</taxon>
        <taxon>Bacillota</taxon>
        <taxon>Bacilli</taxon>
        <taxon>Bacillales</taxon>
        <taxon>Bacillaceae</taxon>
        <taxon>Bacillus</taxon>
        <taxon>Bacillus cereus group</taxon>
    </lineage>
</organism>
<accession>A0A4R4BHH6</accession>
<dbReference type="Proteomes" id="UP000295285">
    <property type="component" value="Unassembled WGS sequence"/>
</dbReference>
<reference evidence="1 2" key="1">
    <citation type="submission" date="2019-03" db="EMBL/GenBank/DDBJ databases">
        <title>Above-ground endophytic microbial communities from plants in different locations in the United States.</title>
        <authorList>
            <person name="Frank C."/>
        </authorList>
    </citation>
    <scope>NUCLEOTIDE SEQUENCE [LARGE SCALE GENOMIC DNA]</scope>
    <source>
        <strain evidence="1 2">LP_2_YM</strain>
    </source>
</reference>
<evidence type="ECO:0000313" key="1">
    <source>
        <dbReference type="EMBL" id="TCW57433.1"/>
    </source>
</evidence>
<evidence type="ECO:0000313" key="2">
    <source>
        <dbReference type="Proteomes" id="UP000295285"/>
    </source>
</evidence>
<proteinExistence type="predicted"/>
<dbReference type="AlphaFoldDB" id="A0A4R4BHH6"/>
<sequence>MLVPEKAPPSINSSASTTLQSAINLKYNQKTTLAAIIKTNKETVRVPMLEEKTAIDQLLQENEHVYLFSIELKKEH</sequence>
<dbReference type="EMBL" id="SMDG01000003">
    <property type="protein sequence ID" value="TCW57433.1"/>
    <property type="molecule type" value="Genomic_DNA"/>
</dbReference>
<comment type="caution">
    <text evidence="1">The sequence shown here is derived from an EMBL/GenBank/DDBJ whole genome shotgun (WGS) entry which is preliminary data.</text>
</comment>
<protein>
    <submittedName>
        <fullName evidence="1">Uncharacterized protein</fullName>
    </submittedName>
</protein>
<gene>
    <name evidence="1" type="ORF">EC910_10363</name>
</gene>